<dbReference type="Proteomes" id="UP001217089">
    <property type="component" value="Unassembled WGS sequence"/>
</dbReference>
<evidence type="ECO:0000313" key="3">
    <source>
        <dbReference type="Proteomes" id="UP001217089"/>
    </source>
</evidence>
<dbReference type="Pfam" id="PF00092">
    <property type="entry name" value="VWA"/>
    <property type="match status" value="10"/>
</dbReference>
<dbReference type="CDD" id="cd01472">
    <property type="entry name" value="vWA_collagen"/>
    <property type="match status" value="4"/>
</dbReference>
<dbReference type="PRINTS" id="PR00453">
    <property type="entry name" value="VWFADOMAIN"/>
</dbReference>
<feature type="domain" description="VWFA" evidence="1">
    <location>
        <begin position="1157"/>
        <end position="1331"/>
    </location>
</feature>
<feature type="non-terminal residue" evidence="2">
    <location>
        <position position="1"/>
    </location>
</feature>
<dbReference type="Gene3D" id="3.40.50.410">
    <property type="entry name" value="von Willebrand factor, type A domain"/>
    <property type="match status" value="10"/>
</dbReference>
<organism evidence="2 3">
    <name type="scientific">Tegillarca granosa</name>
    <name type="common">Malaysian cockle</name>
    <name type="synonym">Anadara granosa</name>
    <dbReference type="NCBI Taxonomy" id="220873"/>
    <lineage>
        <taxon>Eukaryota</taxon>
        <taxon>Metazoa</taxon>
        <taxon>Spiralia</taxon>
        <taxon>Lophotrochozoa</taxon>
        <taxon>Mollusca</taxon>
        <taxon>Bivalvia</taxon>
        <taxon>Autobranchia</taxon>
        <taxon>Pteriomorphia</taxon>
        <taxon>Arcoida</taxon>
        <taxon>Arcoidea</taxon>
        <taxon>Arcidae</taxon>
        <taxon>Tegillarca</taxon>
    </lineage>
</organism>
<keyword evidence="3" id="KW-1185">Reference proteome</keyword>
<feature type="domain" description="VWFA" evidence="1">
    <location>
        <begin position="1345"/>
        <end position="1519"/>
    </location>
</feature>
<dbReference type="EMBL" id="JARBDR010000657">
    <property type="protein sequence ID" value="KAJ8308221.1"/>
    <property type="molecule type" value="Genomic_DNA"/>
</dbReference>
<dbReference type="CDD" id="cd01450">
    <property type="entry name" value="vWFA_subfamily_ECM"/>
    <property type="match status" value="1"/>
</dbReference>
<feature type="domain" description="VWFA" evidence="1">
    <location>
        <begin position="594"/>
        <end position="767"/>
    </location>
</feature>
<dbReference type="SUPFAM" id="SSF53300">
    <property type="entry name" value="vWA-like"/>
    <property type="match status" value="10"/>
</dbReference>
<feature type="non-terminal residue" evidence="2">
    <location>
        <position position="1900"/>
    </location>
</feature>
<sequence length="1900" mass="205989">CRSKADIVFVLDSSGSEGTTNFKKQLSFVSTFVNAFNVGRYGTQFSVVTFSNDATNQFWLKDYTSKYTLLSAIQRVPYRSGITNTHSALKFVKDNSFLNQNGGRDDAEHVVIVLTDGQSSNPTSTKTEAAALHASGVEVISVGIGSSVTTSELQTIASDNQHVFQVQNFDALNQIRLELEKSTCQTSSLLAESVTSVIFKGINTCKRSRYRVSELMFGEILVVVACSQKMADMVFVLDSSSSIGSLDFTKQLNFVKNVVRRFDIGPTETQVSVVSFSDQVFDEFHLNRYPTKTTLLGAISKVPYHTGTTNTHMALSHVATQSFAMQNGGRQNAAKIVVVLTDGQSTYSSQTIQQADKLHQLGIEVIAIGIGSNTNKNELDRIASDSSHVFEVSSFDALNTIQTDLEKSTCQVNECKTDKADIVFLLDSSSSEGLTNFRKQLDFVSNFTDQFVIAPDKVQIGVASFSGITKNGFWLNTYSSKTAIKSALGSVSYISGVTNTDIGLKFVKDQAFTTAHGARGNGVPKILIVLTDGQSTNPTATKTAALALKSTGVKVITIGIGGSVGKTELQNIATDASHVFSVANFNVLSSVLADLQAVTCKSSEGSANFKKQLDFVSDFVRKFQIGPKAVQVGMVTFSTTANNEFYFRTYHDQASLLAKIPTIHYSGGSTHTDTGLQYARLFHFHSTSSGVRPNAKKIAIVMTDGQSLSTTNTARQAGYLKNINVEIIAIGIGSSLNRNELNSMATSPSQVFTVSTFDALKSIEYELTTAACGDCGTAPADIVFLLDSSGSETKSNFDKQLDLVKNFANQFQIGPNNVQVGLATFSTSVNERIRLNRCRTSQCLASAISAVPYDGGLTYTDSALKYARTTAFLSSHGGRPNAIKVVVVMTDGQSYSRGNTLHEAQLLKNIPGVKVISIGIGSRVDHTELLNIASDSAHEFTVASFNNLNSLKSELTFATCKTCGFIDKADIVFALDASSSEGTHNFQQQLDFVSQFAQDFSIGPSHVQFSIVTFGTTVHNEFFLNQYNSKLSLLRGIQATTYQGGTTATGPALQYIRQYSLSSTHGARPSSKHFVIVLTDGASTNQTVTLSEAAKLKQTGATVMAVGIGANVDKSELMAIASDRNHVFSAASFSVLSTVKNELKQAACDNCHAKKADIIFLLDSSSSEGSSNFQKQIDFIKNFTDHFTIGPDKVQIGLVTFSTAPTNQFWLNSYSNKPDLQQALSSIKYSPGVTYTDLALRFVTNNSFTSSHGGRGFDAPKILIVMTDGLSTNPNETIKAAYALHNQGIKTFSIGIGDAVGQRELQTIATDASMVFNVADFNALSTIQKSLTETTCKKCGNDPADIVFILDSSGSEGNANFQKQLDFVGDFVKQFQIGPTSIQIGLVTFSNVARNEFYFNSYHDKQSILNKLSQIKYIGSTTYTELGLQYARLFHFQSQFHGTRQNAKKIAIIMTDGQSHNRQSTLNQAKYLHDIGVKTISIGIGNRIGQTELEGIASDHQHVFKVSGFDVLKTIVYELKAKACGECGAKEADILFLLDSSGSESRTNFEKQLDFVKNFTKQFQIGLSNVQIGIGTFGTNFTERIKLNQYTNQQSLISAISNIPYRGGSTHTDLALKYARTQAFSSFNGGRPGSLKIVVVMTDGQSSSPTQTATEANLLHRVGGVKVIAVGVGVSVDKRELDKIGSDSNHVFTVADFNSLNSIKAELTYAACQTCGYIEKADIVFALDSSSSEGPTNFQKQLDFVSKFVQDFSIGPNNVQFSVLSFSSLPHNQFFLNVYHDKTSLLSAIQRIPYTSGVTHTDLALEFIRQRNLMTSHGARHDAKHYVIVLTDGVSSNTTGTLYQAALLKLKATIIAIGIGNNVYRTELKNVASDLRHVFNASTFDALASIKNEVKQATCE</sequence>
<gene>
    <name evidence="2" type="ORF">KUTeg_013095</name>
</gene>
<feature type="domain" description="VWFA" evidence="1">
    <location>
        <begin position="421"/>
        <end position="595"/>
    </location>
</feature>
<dbReference type="PROSITE" id="PS50234">
    <property type="entry name" value="VWFA"/>
    <property type="match status" value="10"/>
</dbReference>
<dbReference type="PANTHER" id="PTHR24020:SF20">
    <property type="entry name" value="PH DOMAIN-CONTAINING PROTEIN"/>
    <property type="match status" value="1"/>
</dbReference>
<feature type="domain" description="VWFA" evidence="1">
    <location>
        <begin position="970"/>
        <end position="1143"/>
    </location>
</feature>
<dbReference type="InterPro" id="IPR050525">
    <property type="entry name" value="ECM_Assembly_Org"/>
</dbReference>
<proteinExistence type="predicted"/>
<evidence type="ECO:0000259" key="1">
    <source>
        <dbReference type="PROSITE" id="PS50234"/>
    </source>
</evidence>
<feature type="domain" description="VWFA" evidence="1">
    <location>
        <begin position="1533"/>
        <end position="1707"/>
    </location>
</feature>
<evidence type="ECO:0000313" key="2">
    <source>
        <dbReference type="EMBL" id="KAJ8308221.1"/>
    </source>
</evidence>
<feature type="domain" description="VWFA" evidence="1">
    <location>
        <begin position="781"/>
        <end position="955"/>
    </location>
</feature>
<comment type="caution">
    <text evidence="2">The sequence shown here is derived from an EMBL/GenBank/DDBJ whole genome shotgun (WGS) entry which is preliminary data.</text>
</comment>
<reference evidence="2 3" key="1">
    <citation type="submission" date="2022-12" db="EMBL/GenBank/DDBJ databases">
        <title>Chromosome-level genome of Tegillarca granosa.</title>
        <authorList>
            <person name="Kim J."/>
        </authorList>
    </citation>
    <scope>NUCLEOTIDE SEQUENCE [LARGE SCALE GENOMIC DNA]</scope>
    <source>
        <strain evidence="2">Teg-2019</strain>
        <tissue evidence="2">Adductor muscle</tissue>
    </source>
</reference>
<dbReference type="InterPro" id="IPR036465">
    <property type="entry name" value="vWFA_dom_sf"/>
</dbReference>
<dbReference type="InterPro" id="IPR002035">
    <property type="entry name" value="VWF_A"/>
</dbReference>
<name>A0ABQ9EV43_TEGGR</name>
<protein>
    <recommendedName>
        <fullName evidence="1">VWFA domain-containing protein</fullName>
    </recommendedName>
</protein>
<feature type="domain" description="VWFA" evidence="1">
    <location>
        <begin position="1722"/>
        <end position="1894"/>
    </location>
</feature>
<dbReference type="SMART" id="SM00327">
    <property type="entry name" value="VWA"/>
    <property type="match status" value="10"/>
</dbReference>
<feature type="domain" description="VWFA" evidence="1">
    <location>
        <begin position="6"/>
        <end position="179"/>
    </location>
</feature>
<feature type="domain" description="VWFA" evidence="1">
    <location>
        <begin position="232"/>
        <end position="405"/>
    </location>
</feature>
<accession>A0ABQ9EV43</accession>
<dbReference type="PANTHER" id="PTHR24020">
    <property type="entry name" value="COLLAGEN ALPHA"/>
    <property type="match status" value="1"/>
</dbReference>